<dbReference type="STRING" id="947166.A0A1D1V9I7"/>
<evidence type="ECO:0000313" key="2">
    <source>
        <dbReference type="Proteomes" id="UP000186922"/>
    </source>
</evidence>
<dbReference type="EMBL" id="BDGG01000003">
    <property type="protein sequence ID" value="GAU96732.1"/>
    <property type="molecule type" value="Genomic_DNA"/>
</dbReference>
<proteinExistence type="predicted"/>
<dbReference type="InterPro" id="IPR018607">
    <property type="entry name" value="Ctf8"/>
</dbReference>
<dbReference type="PANTHER" id="PTHR47475:SF2">
    <property type="entry name" value="CHROMOSOME TRANSMISSION FIDELITY PROTEIN 8"/>
    <property type="match status" value="1"/>
</dbReference>
<sequence>MVNIPIVRKVDLPLGQKTPEWVMIELQGDLQTDSDLLAGQEIGTIHISAPSTERQEEYDPNSSVIRGESRAMMMIGNYALSGHVVHVKKPLVVLKKIKSVDDGGNWISELEMNAVIRKKIIFKDRPRHIVPSSAMPKS</sequence>
<dbReference type="OrthoDB" id="121932at2759"/>
<dbReference type="Pfam" id="PF09696">
    <property type="entry name" value="Ctf8"/>
    <property type="match status" value="1"/>
</dbReference>
<comment type="caution">
    <text evidence="1">The sequence shown here is derived from an EMBL/GenBank/DDBJ whole genome shotgun (WGS) entry which is preliminary data.</text>
</comment>
<name>A0A1D1V9I7_RAMVA</name>
<dbReference type="Proteomes" id="UP000186922">
    <property type="component" value="Unassembled WGS sequence"/>
</dbReference>
<gene>
    <name evidence="1" type="primary">RvY_08133-1</name>
    <name evidence="1" type="synonym">RvY_08133.1</name>
    <name evidence="1" type="ORF">RvY_08133</name>
</gene>
<keyword evidence="2" id="KW-1185">Reference proteome</keyword>
<protein>
    <recommendedName>
        <fullName evidence="3">Chromosome transmission fidelity protein 8</fullName>
    </recommendedName>
</protein>
<organism evidence="1 2">
    <name type="scientific">Ramazzottius varieornatus</name>
    <name type="common">Water bear</name>
    <name type="synonym">Tardigrade</name>
    <dbReference type="NCBI Taxonomy" id="947166"/>
    <lineage>
        <taxon>Eukaryota</taxon>
        <taxon>Metazoa</taxon>
        <taxon>Ecdysozoa</taxon>
        <taxon>Tardigrada</taxon>
        <taxon>Eutardigrada</taxon>
        <taxon>Parachela</taxon>
        <taxon>Hypsibioidea</taxon>
        <taxon>Ramazzottiidae</taxon>
        <taxon>Ramazzottius</taxon>
    </lineage>
</organism>
<dbReference type="PANTHER" id="PTHR47475">
    <property type="entry name" value="CHROMOSOME TRANSMISSION FIDELITY PROTEIN 8"/>
    <property type="match status" value="1"/>
</dbReference>
<evidence type="ECO:0008006" key="3">
    <source>
        <dbReference type="Google" id="ProtNLM"/>
    </source>
</evidence>
<dbReference type="GO" id="GO:0007064">
    <property type="term" value="P:mitotic sister chromatid cohesion"/>
    <property type="evidence" value="ECO:0007669"/>
    <property type="project" value="InterPro"/>
</dbReference>
<evidence type="ECO:0000313" key="1">
    <source>
        <dbReference type="EMBL" id="GAU96732.1"/>
    </source>
</evidence>
<accession>A0A1D1V9I7</accession>
<dbReference type="AlphaFoldDB" id="A0A1D1V9I7"/>
<reference evidence="1 2" key="1">
    <citation type="journal article" date="2016" name="Nat. Commun.">
        <title>Extremotolerant tardigrade genome and improved radiotolerance of human cultured cells by tardigrade-unique protein.</title>
        <authorList>
            <person name="Hashimoto T."/>
            <person name="Horikawa D.D."/>
            <person name="Saito Y."/>
            <person name="Kuwahara H."/>
            <person name="Kozuka-Hata H."/>
            <person name="Shin-I T."/>
            <person name="Minakuchi Y."/>
            <person name="Ohishi K."/>
            <person name="Motoyama A."/>
            <person name="Aizu T."/>
            <person name="Enomoto A."/>
            <person name="Kondo K."/>
            <person name="Tanaka S."/>
            <person name="Hara Y."/>
            <person name="Koshikawa S."/>
            <person name="Sagara H."/>
            <person name="Miura T."/>
            <person name="Yokobori S."/>
            <person name="Miyagawa K."/>
            <person name="Suzuki Y."/>
            <person name="Kubo T."/>
            <person name="Oyama M."/>
            <person name="Kohara Y."/>
            <person name="Fujiyama A."/>
            <person name="Arakawa K."/>
            <person name="Katayama T."/>
            <person name="Toyoda A."/>
            <person name="Kunieda T."/>
        </authorList>
    </citation>
    <scope>NUCLEOTIDE SEQUENCE [LARGE SCALE GENOMIC DNA]</scope>
    <source>
        <strain evidence="1 2">YOKOZUNA-1</strain>
    </source>
</reference>
<dbReference type="GO" id="GO:0031390">
    <property type="term" value="C:Ctf18 RFC-like complex"/>
    <property type="evidence" value="ECO:0007669"/>
    <property type="project" value="InterPro"/>
</dbReference>